<evidence type="ECO:0000313" key="3">
    <source>
        <dbReference type="Proteomes" id="UP000199312"/>
    </source>
</evidence>
<reference evidence="3" key="1">
    <citation type="submission" date="2016-10" db="EMBL/GenBank/DDBJ databases">
        <authorList>
            <person name="Varghese N."/>
            <person name="Submissions S."/>
        </authorList>
    </citation>
    <scope>NUCLEOTIDE SEQUENCE [LARGE SCALE GENOMIC DNA]</scope>
    <source>
        <strain evidence="3">DSM 24450</strain>
    </source>
</reference>
<evidence type="ECO:0000256" key="1">
    <source>
        <dbReference type="SAM" id="SignalP"/>
    </source>
</evidence>
<dbReference type="Proteomes" id="UP000199312">
    <property type="component" value="Unassembled WGS sequence"/>
</dbReference>
<dbReference type="Gene3D" id="2.40.160.60">
    <property type="entry name" value="Outer membrane protein transport protein (OMPP1/FadL/TodX)"/>
    <property type="match status" value="1"/>
</dbReference>
<sequence>MVKKIIVVFTTLFITIGSFAQKNNTSAYSFFGIGDINSSSTVEQLSMGGIGVSLDDSFHLNLSNPAANSSLNFTTYALALENKNIWADDGLDKQRAATTYLSYLALGIPLGEKGGLTFGLLPNSSVGYSLTSNVYSSGDELEEITLYNGEGGTNKVFLGFGLEVFKGFSIGLQGNYLFGKIDNSVINQIKDVTLATKYQTIANVNSFSLNTGFQYKKELKNKLNLHLGGNFNLENEIKSEGNEYLYSVSIGTYETPKDTILNAQSKGVMKYPIKSSLGVGIGKENKWYAGLDYSFQKALELDGDIFSNYSKIKYDNSNKISLGGYFTPKYNSITSYWERVTYRGGVKFEKTGLLVDGSGNGSNFTAIDDFGISFGIGLPVSNQLSNLNIGLEFGKRGEISNGLVKENYINFRLSLSLNDKWFRKLEIF</sequence>
<keyword evidence="3" id="KW-1185">Reference proteome</keyword>
<proteinExistence type="predicted"/>
<feature type="signal peptide" evidence="1">
    <location>
        <begin position="1"/>
        <end position="20"/>
    </location>
</feature>
<keyword evidence="1" id="KW-0732">Signal</keyword>
<evidence type="ECO:0008006" key="4">
    <source>
        <dbReference type="Google" id="ProtNLM"/>
    </source>
</evidence>
<accession>A0A1I6R2X4</accession>
<dbReference type="OrthoDB" id="1491239at2"/>
<gene>
    <name evidence="2" type="ORF">SAMN04488006_2121</name>
</gene>
<dbReference type="EMBL" id="FOZP01000005">
    <property type="protein sequence ID" value="SFS59045.1"/>
    <property type="molecule type" value="Genomic_DNA"/>
</dbReference>
<feature type="chain" id="PRO_5011653756" description="Long-chain fatty acid transport protein" evidence="1">
    <location>
        <begin position="21"/>
        <end position="428"/>
    </location>
</feature>
<name>A0A1I6R2X4_9FLAO</name>
<dbReference type="RefSeq" id="WP_090225894.1">
    <property type="nucleotide sequence ID" value="NZ_FOZP01000005.1"/>
</dbReference>
<organism evidence="2 3">
    <name type="scientific">Lutibacter maritimus</name>
    <dbReference type="NCBI Taxonomy" id="593133"/>
    <lineage>
        <taxon>Bacteria</taxon>
        <taxon>Pseudomonadati</taxon>
        <taxon>Bacteroidota</taxon>
        <taxon>Flavobacteriia</taxon>
        <taxon>Flavobacteriales</taxon>
        <taxon>Flavobacteriaceae</taxon>
        <taxon>Lutibacter</taxon>
    </lineage>
</organism>
<evidence type="ECO:0000313" key="2">
    <source>
        <dbReference type="EMBL" id="SFS59045.1"/>
    </source>
</evidence>
<protein>
    <recommendedName>
        <fullName evidence="4">Long-chain fatty acid transport protein</fullName>
    </recommendedName>
</protein>
<dbReference type="STRING" id="593133.SAMN04488006_2121"/>
<dbReference type="AlphaFoldDB" id="A0A1I6R2X4"/>